<evidence type="ECO:0000256" key="5">
    <source>
        <dbReference type="HAMAP-Rule" id="MF_00213"/>
    </source>
</evidence>
<feature type="binding site" evidence="5">
    <location>
        <position position="89"/>
    </location>
    <ligand>
        <name>Zn(2+)</name>
        <dbReference type="ChEBI" id="CHEBI:29105"/>
    </ligand>
</feature>
<reference evidence="6 7" key="1">
    <citation type="submission" date="2016-04" db="EMBL/GenBank/DDBJ databases">
        <authorList>
            <person name="Evans L.H."/>
            <person name="Alamgir A."/>
            <person name="Owens N."/>
            <person name="Weber N.D."/>
            <person name="Virtaneva K."/>
            <person name="Barbian K."/>
            <person name="Babar A."/>
            <person name="Rosenke K."/>
        </authorList>
    </citation>
    <scope>NUCLEOTIDE SEQUENCE [LARGE SCALE GENOMIC DNA]</scope>
    <source>
        <strain evidence="6">NIES-2108</strain>
    </source>
</reference>
<comment type="function">
    <text evidence="5">Involved in the maturation of [NiFe] hydrogenases. Required for nickel insertion into the metal center of the hydrogenase.</text>
</comment>
<proteinExistence type="inferred from homology"/>
<comment type="similarity">
    <text evidence="1 5">Belongs to the HypA/HybF family.</text>
</comment>
<dbReference type="GO" id="GO:0008270">
    <property type="term" value="F:zinc ion binding"/>
    <property type="evidence" value="ECO:0007669"/>
    <property type="project" value="UniProtKB-UniRule"/>
</dbReference>
<keyword evidence="4 5" id="KW-0862">Zinc</keyword>
<dbReference type="Pfam" id="PF01155">
    <property type="entry name" value="HypA"/>
    <property type="match status" value="1"/>
</dbReference>
<dbReference type="PANTHER" id="PTHR34535:SF3">
    <property type="entry name" value="HYDROGENASE MATURATION FACTOR HYPA"/>
    <property type="match status" value="1"/>
</dbReference>
<evidence type="ECO:0000256" key="1">
    <source>
        <dbReference type="ARBA" id="ARBA00010748"/>
    </source>
</evidence>
<accession>A0A367R486</accession>
<comment type="caution">
    <text evidence="6">The sequence shown here is derived from an EMBL/GenBank/DDBJ whole genome shotgun (WGS) entry which is preliminary data.</text>
</comment>
<keyword evidence="2 5" id="KW-0533">Nickel</keyword>
<organism evidence="6 7">
    <name type="scientific">Nostoc punctiforme NIES-2108</name>
    <dbReference type="NCBI Taxonomy" id="1356359"/>
    <lineage>
        <taxon>Bacteria</taxon>
        <taxon>Bacillati</taxon>
        <taxon>Cyanobacteriota</taxon>
        <taxon>Cyanophyceae</taxon>
        <taxon>Nostocales</taxon>
        <taxon>Nostocaceae</taxon>
        <taxon>Nostoc</taxon>
    </lineage>
</organism>
<protein>
    <recommendedName>
        <fullName evidence="5">Hydrogenase maturation factor HypA</fullName>
    </recommendedName>
</protein>
<dbReference type="GO" id="GO:0051604">
    <property type="term" value="P:protein maturation"/>
    <property type="evidence" value="ECO:0007669"/>
    <property type="project" value="InterPro"/>
</dbReference>
<evidence type="ECO:0000256" key="3">
    <source>
        <dbReference type="ARBA" id="ARBA00022723"/>
    </source>
</evidence>
<feature type="binding site" evidence="5">
    <location>
        <position position="73"/>
    </location>
    <ligand>
        <name>Zn(2+)</name>
        <dbReference type="ChEBI" id="CHEBI:29105"/>
    </ligand>
</feature>
<sequence length="113" mass="12571">MHEVGMMQNILDAAVKRAKDEGAQHIRLVQMRVGEASDVVPDSLEVAFDVAKKGTIAEDAKLQVENVPVVCYCSNCNIEFHPISELNECPECQQAYCEVRQGNEFELAFLEVS</sequence>
<dbReference type="GO" id="GO:0016151">
    <property type="term" value="F:nickel cation binding"/>
    <property type="evidence" value="ECO:0007669"/>
    <property type="project" value="UniProtKB-UniRule"/>
</dbReference>
<dbReference type="HAMAP" id="MF_00213">
    <property type="entry name" value="HypA_HybF"/>
    <property type="match status" value="1"/>
</dbReference>
<dbReference type="EMBL" id="LXQE01000180">
    <property type="protein sequence ID" value="RCJ30999.1"/>
    <property type="molecule type" value="Genomic_DNA"/>
</dbReference>
<dbReference type="Proteomes" id="UP000252085">
    <property type="component" value="Unassembled WGS sequence"/>
</dbReference>
<evidence type="ECO:0000256" key="4">
    <source>
        <dbReference type="ARBA" id="ARBA00022833"/>
    </source>
</evidence>
<dbReference type="PANTHER" id="PTHR34535">
    <property type="entry name" value="HYDROGENASE MATURATION FACTOR HYPA"/>
    <property type="match status" value="1"/>
</dbReference>
<dbReference type="AlphaFoldDB" id="A0A367R486"/>
<gene>
    <name evidence="5" type="primary">hypA</name>
    <name evidence="6" type="ORF">A6769_32105</name>
</gene>
<dbReference type="PROSITE" id="PS01249">
    <property type="entry name" value="HYPA"/>
    <property type="match status" value="1"/>
</dbReference>
<feature type="binding site" evidence="5">
    <location>
        <position position="76"/>
    </location>
    <ligand>
        <name>Zn(2+)</name>
        <dbReference type="ChEBI" id="CHEBI:29105"/>
    </ligand>
</feature>
<evidence type="ECO:0000313" key="7">
    <source>
        <dbReference type="Proteomes" id="UP000252085"/>
    </source>
</evidence>
<dbReference type="NCBIfam" id="TIGR00100">
    <property type="entry name" value="hypA"/>
    <property type="match status" value="1"/>
</dbReference>
<dbReference type="InterPro" id="IPR020538">
    <property type="entry name" value="Hydgase_Ni_incorp_HypA/HybF_CS"/>
</dbReference>
<dbReference type="InterPro" id="IPR000688">
    <property type="entry name" value="HypA/HybF"/>
</dbReference>
<keyword evidence="3 5" id="KW-0479">Metal-binding</keyword>
<dbReference type="Gene3D" id="3.30.2320.80">
    <property type="match status" value="1"/>
</dbReference>
<evidence type="ECO:0000313" key="6">
    <source>
        <dbReference type="EMBL" id="RCJ30999.1"/>
    </source>
</evidence>
<dbReference type="PIRSF" id="PIRSF004761">
    <property type="entry name" value="Hydrgn_mat_HypA"/>
    <property type="match status" value="1"/>
</dbReference>
<name>A0A367R486_NOSPU</name>
<feature type="binding site" evidence="5">
    <location>
        <position position="2"/>
    </location>
    <ligand>
        <name>Ni(2+)</name>
        <dbReference type="ChEBI" id="CHEBI:49786"/>
    </ligand>
</feature>
<evidence type="ECO:0000256" key="2">
    <source>
        <dbReference type="ARBA" id="ARBA00022596"/>
    </source>
</evidence>
<feature type="binding site" evidence="5">
    <location>
        <position position="92"/>
    </location>
    <ligand>
        <name>Zn(2+)</name>
        <dbReference type="ChEBI" id="CHEBI:29105"/>
    </ligand>
</feature>